<evidence type="ECO:0000313" key="1">
    <source>
        <dbReference type="EMBL" id="MDR6530808.1"/>
    </source>
</evidence>
<organism evidence="1 2">
    <name type="scientific">Caulobacter rhizosphaerae</name>
    <dbReference type="NCBI Taxonomy" id="2010972"/>
    <lineage>
        <taxon>Bacteria</taxon>
        <taxon>Pseudomonadati</taxon>
        <taxon>Pseudomonadota</taxon>
        <taxon>Alphaproteobacteria</taxon>
        <taxon>Caulobacterales</taxon>
        <taxon>Caulobacteraceae</taxon>
        <taxon>Caulobacter</taxon>
    </lineage>
</organism>
<gene>
    <name evidence="1" type="ORF">J2800_001547</name>
</gene>
<protein>
    <recommendedName>
        <fullName evidence="3">Polysaccharide lyase-like protein</fullName>
    </recommendedName>
</protein>
<evidence type="ECO:0008006" key="3">
    <source>
        <dbReference type="Google" id="ProtNLM"/>
    </source>
</evidence>
<name>A0ABU1MXA2_9CAUL</name>
<reference evidence="1 2" key="1">
    <citation type="submission" date="2023-07" db="EMBL/GenBank/DDBJ databases">
        <title>Sorghum-associated microbial communities from plants grown in Nebraska, USA.</title>
        <authorList>
            <person name="Schachtman D."/>
        </authorList>
    </citation>
    <scope>NUCLEOTIDE SEQUENCE [LARGE SCALE GENOMIC DNA]</scope>
    <source>
        <strain evidence="1 2">DS2154</strain>
    </source>
</reference>
<comment type="caution">
    <text evidence="1">The sequence shown here is derived from an EMBL/GenBank/DDBJ whole genome shotgun (WGS) entry which is preliminary data.</text>
</comment>
<dbReference type="InterPro" id="IPR025975">
    <property type="entry name" value="Polysacc_lyase"/>
</dbReference>
<dbReference type="RefSeq" id="WP_310030524.1">
    <property type="nucleotide sequence ID" value="NZ_JAVDRL010000004.1"/>
</dbReference>
<evidence type="ECO:0000313" key="2">
    <source>
        <dbReference type="Proteomes" id="UP001262754"/>
    </source>
</evidence>
<proteinExistence type="predicted"/>
<dbReference type="Gene3D" id="2.60.120.200">
    <property type="match status" value="1"/>
</dbReference>
<dbReference type="EMBL" id="JAVDRL010000004">
    <property type="protein sequence ID" value="MDR6530808.1"/>
    <property type="molecule type" value="Genomic_DNA"/>
</dbReference>
<dbReference type="Proteomes" id="UP001262754">
    <property type="component" value="Unassembled WGS sequence"/>
</dbReference>
<keyword evidence="2" id="KW-1185">Reference proteome</keyword>
<dbReference type="Pfam" id="PF14099">
    <property type="entry name" value="Polysacc_lyase"/>
    <property type="match status" value="1"/>
</dbReference>
<sequence>MGGSLALGSIMAAAAMSTQEGRVVVVEAADALKSVPRHLRTESNPELIRAENPRFQVQNAGQPWNYAVRGASARFEVRSGDSLPGDGKVKERSEIATSLRMKPGRAYEVAFNLMIEPGPPNSAGWMTLSQIQSTPDPGEPGHSPPFAIEMVGERMRIITRDDPNRVASRETTTYRAHYTDARPIRRGRWYRMRIQVKFDPAGDGVLQVFRDGRQLVDYHGPLGFDDMIGPYWKEGVYRESTKEPFAANFRNLSITPR</sequence>
<accession>A0ABU1MXA2</accession>